<protein>
    <submittedName>
        <fullName evidence="2">Uncharacterized protein</fullName>
    </submittedName>
</protein>
<dbReference type="AlphaFoldDB" id="A0A2I0HNT3"/>
<evidence type="ECO:0000313" key="2">
    <source>
        <dbReference type="EMBL" id="PKI33394.1"/>
    </source>
</evidence>
<name>A0A2I0HNT3_PUNGR</name>
<gene>
    <name evidence="2" type="ORF">CRG98_046217</name>
</gene>
<organism evidence="2 3">
    <name type="scientific">Punica granatum</name>
    <name type="common">Pomegranate</name>
    <dbReference type="NCBI Taxonomy" id="22663"/>
    <lineage>
        <taxon>Eukaryota</taxon>
        <taxon>Viridiplantae</taxon>
        <taxon>Streptophyta</taxon>
        <taxon>Embryophyta</taxon>
        <taxon>Tracheophyta</taxon>
        <taxon>Spermatophyta</taxon>
        <taxon>Magnoliopsida</taxon>
        <taxon>eudicotyledons</taxon>
        <taxon>Gunneridae</taxon>
        <taxon>Pentapetalae</taxon>
        <taxon>rosids</taxon>
        <taxon>malvids</taxon>
        <taxon>Myrtales</taxon>
        <taxon>Lythraceae</taxon>
        <taxon>Punica</taxon>
    </lineage>
</organism>
<dbReference type="Proteomes" id="UP000233551">
    <property type="component" value="Unassembled WGS sequence"/>
</dbReference>
<accession>A0A2I0HNT3</accession>
<evidence type="ECO:0000256" key="1">
    <source>
        <dbReference type="SAM" id="MobiDB-lite"/>
    </source>
</evidence>
<sequence length="87" mass="9582">MAPTWQVWPTISPRVTSARPLDVDGKDNAGIDLMQKLKSTTDLGQQALITGHHHLAKVIDHFGGSGNHRKRSVPAVRPTLPIQTKRK</sequence>
<evidence type="ECO:0000313" key="3">
    <source>
        <dbReference type="Proteomes" id="UP000233551"/>
    </source>
</evidence>
<dbReference type="EMBL" id="PGOL01006641">
    <property type="protein sequence ID" value="PKI33394.1"/>
    <property type="molecule type" value="Genomic_DNA"/>
</dbReference>
<keyword evidence="3" id="KW-1185">Reference proteome</keyword>
<proteinExistence type="predicted"/>
<feature type="region of interest" description="Disordered" evidence="1">
    <location>
        <begin position="63"/>
        <end position="87"/>
    </location>
</feature>
<comment type="caution">
    <text evidence="2">The sequence shown here is derived from an EMBL/GenBank/DDBJ whole genome shotgun (WGS) entry which is preliminary data.</text>
</comment>
<reference evidence="2 3" key="1">
    <citation type="submission" date="2017-11" db="EMBL/GenBank/DDBJ databases">
        <title>De-novo sequencing of pomegranate (Punica granatum L.) genome.</title>
        <authorList>
            <person name="Akparov Z."/>
            <person name="Amiraslanov A."/>
            <person name="Hajiyeva S."/>
            <person name="Abbasov M."/>
            <person name="Kaur K."/>
            <person name="Hamwieh A."/>
            <person name="Solovyev V."/>
            <person name="Salamov A."/>
            <person name="Braich B."/>
            <person name="Kosarev P."/>
            <person name="Mahmoud A."/>
            <person name="Hajiyev E."/>
            <person name="Babayeva S."/>
            <person name="Izzatullayeva V."/>
            <person name="Mammadov A."/>
            <person name="Mammadov A."/>
            <person name="Sharifova S."/>
            <person name="Ojaghi J."/>
            <person name="Eynullazada K."/>
            <person name="Bayramov B."/>
            <person name="Abdulazimova A."/>
            <person name="Shahmuradov I."/>
        </authorList>
    </citation>
    <scope>NUCLEOTIDE SEQUENCE [LARGE SCALE GENOMIC DNA]</scope>
    <source>
        <strain evidence="3">cv. AG2017</strain>
        <tissue evidence="2">Leaf</tissue>
    </source>
</reference>